<evidence type="ECO:0000313" key="2">
    <source>
        <dbReference type="Proteomes" id="UP001499924"/>
    </source>
</evidence>
<name>A0ABP6NUD8_9ACTN</name>
<accession>A0ABP6NUD8</accession>
<dbReference type="EMBL" id="BAAAVV010000002">
    <property type="protein sequence ID" value="GAA3158589.1"/>
    <property type="molecule type" value="Genomic_DNA"/>
</dbReference>
<evidence type="ECO:0008006" key="3">
    <source>
        <dbReference type="Google" id="ProtNLM"/>
    </source>
</evidence>
<keyword evidence="2" id="KW-1185">Reference proteome</keyword>
<sequence>MSRLPPPHRLPPRVSVVVVRLQEFWSRLDRHFGSVRAQSVARDHVFAVLGGRTAVDAIDAGLSVRRVWLAICEEYEVPPKER</sequence>
<evidence type="ECO:0000313" key="1">
    <source>
        <dbReference type="EMBL" id="GAA3158589.1"/>
    </source>
</evidence>
<gene>
    <name evidence="1" type="ORF">GCM10010531_07420</name>
</gene>
<dbReference type="InterPro" id="IPR021408">
    <property type="entry name" value="DUF3046"/>
</dbReference>
<comment type="caution">
    <text evidence="1">The sequence shown here is derived from an EMBL/GenBank/DDBJ whole genome shotgun (WGS) entry which is preliminary data.</text>
</comment>
<reference evidence="2" key="1">
    <citation type="journal article" date="2019" name="Int. J. Syst. Evol. Microbiol.">
        <title>The Global Catalogue of Microorganisms (GCM) 10K type strain sequencing project: providing services to taxonomists for standard genome sequencing and annotation.</title>
        <authorList>
            <consortium name="The Broad Institute Genomics Platform"/>
            <consortium name="The Broad Institute Genome Sequencing Center for Infectious Disease"/>
            <person name="Wu L."/>
            <person name="Ma J."/>
        </authorList>
    </citation>
    <scope>NUCLEOTIDE SEQUENCE [LARGE SCALE GENOMIC DNA]</scope>
    <source>
        <strain evidence="2">JCM 15614</strain>
    </source>
</reference>
<dbReference type="Pfam" id="PF11248">
    <property type="entry name" value="DUF3046"/>
    <property type="match status" value="1"/>
</dbReference>
<organism evidence="1 2">
    <name type="scientific">Blastococcus jejuensis</name>
    <dbReference type="NCBI Taxonomy" id="351224"/>
    <lineage>
        <taxon>Bacteria</taxon>
        <taxon>Bacillati</taxon>
        <taxon>Actinomycetota</taxon>
        <taxon>Actinomycetes</taxon>
        <taxon>Geodermatophilales</taxon>
        <taxon>Geodermatophilaceae</taxon>
        <taxon>Blastococcus</taxon>
    </lineage>
</organism>
<dbReference type="Proteomes" id="UP001499924">
    <property type="component" value="Unassembled WGS sequence"/>
</dbReference>
<proteinExistence type="predicted"/>
<protein>
    <recommendedName>
        <fullName evidence="3">DUF3046 family protein</fullName>
    </recommendedName>
</protein>